<feature type="region of interest" description="Disordered" evidence="1">
    <location>
        <begin position="80"/>
        <end position="104"/>
    </location>
</feature>
<dbReference type="Proteomes" id="UP001152795">
    <property type="component" value="Unassembled WGS sequence"/>
</dbReference>
<feature type="compositionally biased region" description="Low complexity" evidence="1">
    <location>
        <begin position="80"/>
        <end position="91"/>
    </location>
</feature>
<evidence type="ECO:0000256" key="1">
    <source>
        <dbReference type="SAM" id="MobiDB-lite"/>
    </source>
</evidence>
<evidence type="ECO:0000313" key="3">
    <source>
        <dbReference type="Proteomes" id="UP001152795"/>
    </source>
</evidence>
<accession>A0A6S7GGP7</accession>
<keyword evidence="3" id="KW-1185">Reference proteome</keyword>
<evidence type="ECO:0000313" key="2">
    <source>
        <dbReference type="EMBL" id="CAB3988682.1"/>
    </source>
</evidence>
<comment type="caution">
    <text evidence="2">The sequence shown here is derived from an EMBL/GenBank/DDBJ whole genome shotgun (WGS) entry which is preliminary data.</text>
</comment>
<name>A0A6S7GGP7_PARCT</name>
<feature type="region of interest" description="Disordered" evidence="1">
    <location>
        <begin position="1"/>
        <end position="41"/>
    </location>
</feature>
<sequence>MDTQKPKYSHGPIHNQSVTRRSKLSKILTKNPTAPPPPMAQLKDIDTQADEAANQLISTYLNDSFFNSLPEELVMTTTTTNPLSPLSTISPHAPPPTEKPKSPPIAQKNIEKMKEIGKPTTKQRRVANITPHTNDNKKCPGRPTRHETLTKIANQSDKESTISSKELILYTLDGSVKKKKTVLTCSQDDIKLQNMKHYKCYEFITDMQQKTLNSIKEHKDTLEYLIYMEKMLEKNIFSEKNVK</sequence>
<protein>
    <submittedName>
        <fullName evidence="2">Uncharacterized protein</fullName>
    </submittedName>
</protein>
<gene>
    <name evidence="2" type="ORF">PACLA_8A087608</name>
</gene>
<reference evidence="2" key="1">
    <citation type="submission" date="2020-04" db="EMBL/GenBank/DDBJ databases">
        <authorList>
            <person name="Alioto T."/>
            <person name="Alioto T."/>
            <person name="Gomez Garrido J."/>
        </authorList>
    </citation>
    <scope>NUCLEOTIDE SEQUENCE</scope>
    <source>
        <strain evidence="2">A484AB</strain>
    </source>
</reference>
<dbReference type="AlphaFoldDB" id="A0A6S7GGP7"/>
<dbReference type="EMBL" id="CACRXK020001363">
    <property type="protein sequence ID" value="CAB3988682.1"/>
    <property type="molecule type" value="Genomic_DNA"/>
</dbReference>
<proteinExistence type="predicted"/>
<organism evidence="2 3">
    <name type="scientific">Paramuricea clavata</name>
    <name type="common">Red gorgonian</name>
    <name type="synonym">Violescent sea-whip</name>
    <dbReference type="NCBI Taxonomy" id="317549"/>
    <lineage>
        <taxon>Eukaryota</taxon>
        <taxon>Metazoa</taxon>
        <taxon>Cnidaria</taxon>
        <taxon>Anthozoa</taxon>
        <taxon>Octocorallia</taxon>
        <taxon>Malacalcyonacea</taxon>
        <taxon>Plexauridae</taxon>
        <taxon>Paramuricea</taxon>
    </lineage>
</organism>